<reference evidence="8 9" key="2">
    <citation type="submission" date="2024-09" db="EMBL/GenBank/DDBJ databases">
        <title>Draft genome sequence of Candidatus Magnetaquicoccaceae bacterium FCR-1.</title>
        <authorList>
            <person name="Shimoshige H."/>
            <person name="Shimamura S."/>
            <person name="Taoka A."/>
            <person name="Kobayashi H."/>
            <person name="Maekawa T."/>
        </authorList>
    </citation>
    <scope>NUCLEOTIDE SEQUENCE [LARGE SCALE GENOMIC DNA]</scope>
    <source>
        <strain evidence="8 9">FCR-1</strain>
    </source>
</reference>
<dbReference type="PANTHER" id="PTHR21047">
    <property type="entry name" value="DTDP-6-DEOXY-D-GLUCOSE-3,5 EPIMERASE"/>
    <property type="match status" value="1"/>
</dbReference>
<dbReference type="EMBL" id="BAAFGK010000004">
    <property type="protein sequence ID" value="GAB0057224.1"/>
    <property type="molecule type" value="Genomic_DNA"/>
</dbReference>
<organism evidence="8 9">
    <name type="scientific">Candidatus Magnetaquiglobus chichijimensis</name>
    <dbReference type="NCBI Taxonomy" id="3141448"/>
    <lineage>
        <taxon>Bacteria</taxon>
        <taxon>Pseudomonadati</taxon>
        <taxon>Pseudomonadota</taxon>
        <taxon>Magnetococcia</taxon>
        <taxon>Magnetococcales</taxon>
        <taxon>Candidatus Magnetaquicoccaceae</taxon>
        <taxon>Candidatus Magnetaquiglobus</taxon>
    </lineage>
</organism>
<dbReference type="GO" id="GO:0016740">
    <property type="term" value="F:transferase activity"/>
    <property type="evidence" value="ECO:0007669"/>
    <property type="project" value="UniProtKB-KW"/>
</dbReference>
<evidence type="ECO:0000313" key="9">
    <source>
        <dbReference type="Proteomes" id="UP001628193"/>
    </source>
</evidence>
<gene>
    <name evidence="8" type="primary">rmlC_1</name>
    <name evidence="8" type="ORF">SIID45300_01547</name>
</gene>
<dbReference type="EC" id="5.1.3.13" evidence="3"/>
<proteinExistence type="predicted"/>
<dbReference type="InterPro" id="IPR011051">
    <property type="entry name" value="RmlC_Cupin_sf"/>
</dbReference>
<keyword evidence="9" id="KW-1185">Reference proteome</keyword>
<evidence type="ECO:0000256" key="7">
    <source>
        <dbReference type="ARBA" id="ARBA00033311"/>
    </source>
</evidence>
<dbReference type="Gene3D" id="2.60.120.10">
    <property type="entry name" value="Jelly Rolls"/>
    <property type="match status" value="1"/>
</dbReference>
<keyword evidence="8" id="KW-0808">Transferase</keyword>
<evidence type="ECO:0000256" key="4">
    <source>
        <dbReference type="ARBA" id="ARBA00019595"/>
    </source>
</evidence>
<protein>
    <recommendedName>
        <fullName evidence="4">dTDP-4-dehydrorhamnose 3,5-epimerase</fullName>
        <ecNumber evidence="3">5.1.3.13</ecNumber>
    </recommendedName>
    <alternativeName>
        <fullName evidence="6">Thymidine diphospho-4-keto-rhamnose 3,5-epimerase</fullName>
    </alternativeName>
    <alternativeName>
        <fullName evidence="5">dTDP-4-keto-6-deoxyglucose 3,5-epimerase</fullName>
    </alternativeName>
    <alternativeName>
        <fullName evidence="7">dTDP-6-deoxy-D-xylo-4-hexulose 3,5-epimerase</fullName>
    </alternativeName>
</protein>
<evidence type="ECO:0000256" key="2">
    <source>
        <dbReference type="ARBA" id="ARBA00001997"/>
    </source>
</evidence>
<dbReference type="InterPro" id="IPR014710">
    <property type="entry name" value="RmlC-like_jellyroll"/>
</dbReference>
<evidence type="ECO:0000313" key="8">
    <source>
        <dbReference type="EMBL" id="GAB0057224.1"/>
    </source>
</evidence>
<dbReference type="GO" id="GO:0008830">
    <property type="term" value="F:dTDP-4-dehydrorhamnose 3,5-epimerase activity"/>
    <property type="evidence" value="ECO:0007669"/>
    <property type="project" value="UniProtKB-EC"/>
</dbReference>
<reference evidence="8 9" key="1">
    <citation type="submission" date="2024-05" db="EMBL/GenBank/DDBJ databases">
        <authorList>
            <consortium name="Candidatus Magnetaquicoccaceae bacterium FCR-1 genome sequencing consortium"/>
            <person name="Shimoshige H."/>
            <person name="Shimamura S."/>
            <person name="Taoka A."/>
            <person name="Kobayashi H."/>
            <person name="Maekawa T."/>
        </authorList>
    </citation>
    <scope>NUCLEOTIDE SEQUENCE [LARGE SCALE GENOMIC DNA]</scope>
    <source>
        <strain evidence="8 9">FCR-1</strain>
    </source>
</reference>
<evidence type="ECO:0000256" key="5">
    <source>
        <dbReference type="ARBA" id="ARBA00029758"/>
    </source>
</evidence>
<evidence type="ECO:0000256" key="1">
    <source>
        <dbReference type="ARBA" id="ARBA00001298"/>
    </source>
</evidence>
<comment type="function">
    <text evidence="2">Catalyzes the epimerization of the C3' and C5'positions of dTDP-6-deoxy-D-xylo-4-hexulose, forming dTDP-6-deoxy-L-lyxo-4-hexulose.</text>
</comment>
<dbReference type="SUPFAM" id="SSF51182">
    <property type="entry name" value="RmlC-like cupins"/>
    <property type="match status" value="1"/>
</dbReference>
<evidence type="ECO:0000256" key="3">
    <source>
        <dbReference type="ARBA" id="ARBA00012098"/>
    </source>
</evidence>
<accession>A0ABQ0C8K4</accession>
<dbReference type="Proteomes" id="UP001628193">
    <property type="component" value="Unassembled WGS sequence"/>
</dbReference>
<sequence>MPIRVTTTDLPGVAWIDPQIFGDARGFFFESFNQRDFQAGVGVAVDFVHESQYRAVTGQSLSMPDASRAGWLWRVTEGVLRVTVQDARPDSPTYGVSVRGCIDAQGMRQVWIAPGMQFDLQVASERAAWIGKSTGEAGERDWMLGTSPDQEG</sequence>
<name>A0ABQ0C8K4_9PROT</name>
<comment type="caution">
    <text evidence="8">The sequence shown here is derived from an EMBL/GenBank/DDBJ whole genome shotgun (WGS) entry which is preliminary data.</text>
</comment>
<comment type="catalytic activity">
    <reaction evidence="1">
        <text>dTDP-4-dehydro-6-deoxy-alpha-D-glucose = dTDP-4-dehydro-beta-L-rhamnose</text>
        <dbReference type="Rhea" id="RHEA:16969"/>
        <dbReference type="ChEBI" id="CHEBI:57649"/>
        <dbReference type="ChEBI" id="CHEBI:62830"/>
        <dbReference type="EC" id="5.1.3.13"/>
    </reaction>
</comment>
<evidence type="ECO:0000256" key="6">
    <source>
        <dbReference type="ARBA" id="ARBA00031424"/>
    </source>
</evidence>
<dbReference type="InterPro" id="IPR000888">
    <property type="entry name" value="RmlC-like"/>
</dbReference>
<dbReference type="RefSeq" id="WP_420904924.1">
    <property type="nucleotide sequence ID" value="NZ_BAAFGK010000004.1"/>
</dbReference>
<dbReference type="Pfam" id="PF00908">
    <property type="entry name" value="dTDP_sugar_isom"/>
    <property type="match status" value="1"/>
</dbReference>
<keyword evidence="8" id="KW-0413">Isomerase</keyword>
<dbReference type="PANTHER" id="PTHR21047:SF2">
    <property type="entry name" value="THYMIDINE DIPHOSPHO-4-KETO-RHAMNOSE 3,5-EPIMERASE"/>
    <property type="match status" value="1"/>
</dbReference>